<dbReference type="OrthoDB" id="5596236at2759"/>
<name>A0A162YL55_PHYB8</name>
<dbReference type="EMBL" id="KV440971">
    <property type="protein sequence ID" value="OAD81455.1"/>
    <property type="molecule type" value="Genomic_DNA"/>
</dbReference>
<protein>
    <submittedName>
        <fullName evidence="1">Uncharacterized protein</fullName>
    </submittedName>
</protein>
<reference evidence="2" key="1">
    <citation type="submission" date="2015-06" db="EMBL/GenBank/DDBJ databases">
        <title>Expansion of signal transduction pathways in fungi by whole-genome duplication.</title>
        <authorList>
            <consortium name="DOE Joint Genome Institute"/>
            <person name="Corrochano L.M."/>
            <person name="Kuo A."/>
            <person name="Marcet-Houben M."/>
            <person name="Polaino S."/>
            <person name="Salamov A."/>
            <person name="Villalobos J.M."/>
            <person name="Alvarez M.I."/>
            <person name="Avalos J."/>
            <person name="Benito E.P."/>
            <person name="Benoit I."/>
            <person name="Burger G."/>
            <person name="Camino L.P."/>
            <person name="Canovas D."/>
            <person name="Cerda-Olmedo E."/>
            <person name="Cheng J.-F."/>
            <person name="Dominguez A."/>
            <person name="Elias M."/>
            <person name="Eslava A.P."/>
            <person name="Glaser F."/>
            <person name="Grimwood J."/>
            <person name="Gutierrez G."/>
            <person name="Heitman J."/>
            <person name="Henrissat B."/>
            <person name="Iturriaga E.A."/>
            <person name="Lang B.F."/>
            <person name="Lavin J.L."/>
            <person name="Lee S."/>
            <person name="Li W."/>
            <person name="Lindquist E."/>
            <person name="Lopez-Garcia S."/>
            <person name="Luque E.M."/>
            <person name="Marcos A.T."/>
            <person name="Martin J."/>
            <person name="McCluskey K."/>
            <person name="Medina H.R."/>
            <person name="Miralles-Duran A."/>
            <person name="Miyazaki A."/>
            <person name="Munoz-Torres E."/>
            <person name="Oguiza J.A."/>
            <person name="Ohm R."/>
            <person name="Olmedo M."/>
            <person name="Orejas M."/>
            <person name="Ortiz-Castellanos L."/>
            <person name="Pisabarro A.G."/>
            <person name="Rodriguez-Romero J."/>
            <person name="Ruiz-Herrera J."/>
            <person name="Ruiz-Vazquez R."/>
            <person name="Sanz C."/>
            <person name="Schackwitz W."/>
            <person name="Schmutz J."/>
            <person name="Shahriari M."/>
            <person name="Shelest E."/>
            <person name="Silva-Franco F."/>
            <person name="Soanes D."/>
            <person name="Syed K."/>
            <person name="Tagua V.G."/>
            <person name="Talbot N.J."/>
            <person name="Thon M."/>
            <person name="De vries R.P."/>
            <person name="Wiebenga A."/>
            <person name="Yadav J.S."/>
            <person name="Braun E.L."/>
            <person name="Baker S."/>
            <person name="Garre V."/>
            <person name="Horwitz B."/>
            <person name="Torres-Martinez S."/>
            <person name="Idnurm A."/>
            <person name="Herrera-Estrella A."/>
            <person name="Gabaldon T."/>
            <person name="Grigoriev I.V."/>
        </authorList>
    </citation>
    <scope>NUCLEOTIDE SEQUENCE [LARGE SCALE GENOMIC DNA]</scope>
    <source>
        <strain evidence="2">NRRL 1555(-)</strain>
    </source>
</reference>
<organism evidence="1 2">
    <name type="scientific">Phycomyces blakesleeanus (strain ATCC 8743b / DSM 1359 / FGSC 10004 / NBRC 33097 / NRRL 1555)</name>
    <dbReference type="NCBI Taxonomy" id="763407"/>
    <lineage>
        <taxon>Eukaryota</taxon>
        <taxon>Fungi</taxon>
        <taxon>Fungi incertae sedis</taxon>
        <taxon>Mucoromycota</taxon>
        <taxon>Mucoromycotina</taxon>
        <taxon>Mucoromycetes</taxon>
        <taxon>Mucorales</taxon>
        <taxon>Phycomycetaceae</taxon>
        <taxon>Phycomyces</taxon>
    </lineage>
</organism>
<dbReference type="RefSeq" id="XP_018299495.1">
    <property type="nucleotide sequence ID" value="XM_018430129.1"/>
</dbReference>
<evidence type="ECO:0000313" key="2">
    <source>
        <dbReference type="Proteomes" id="UP000077315"/>
    </source>
</evidence>
<dbReference type="Proteomes" id="UP000077315">
    <property type="component" value="Unassembled WGS sequence"/>
</dbReference>
<evidence type="ECO:0000313" key="1">
    <source>
        <dbReference type="EMBL" id="OAD81455.1"/>
    </source>
</evidence>
<sequence length="116" mass="13324">MDGSEVIHRLWNRDLAAVLNFRHILNNLRYYGTIPLRFTRVIRIGCIRRQAEEDFQEGRRPTQATAGTPTPVHVHVPVSGSPTLPSTHNSYQIFELAPLSNSKIELISAYFLYYNK</sequence>
<accession>A0A162YL55</accession>
<gene>
    <name evidence="1" type="ORF">PHYBLDRAFT_139007</name>
</gene>
<dbReference type="AlphaFoldDB" id="A0A162YL55"/>
<dbReference type="InParanoid" id="A0A162YL55"/>
<proteinExistence type="predicted"/>
<dbReference type="GeneID" id="28991035"/>
<keyword evidence="2" id="KW-1185">Reference proteome</keyword>
<dbReference type="VEuPathDB" id="FungiDB:PHYBLDRAFT_139007"/>